<protein>
    <submittedName>
        <fullName evidence="1">DUF393 domain-containing protein</fullName>
    </submittedName>
</protein>
<keyword evidence="2" id="KW-1185">Reference proteome</keyword>
<dbReference type="InterPro" id="IPR044691">
    <property type="entry name" value="DCC1_Trx"/>
</dbReference>
<evidence type="ECO:0000313" key="2">
    <source>
        <dbReference type="Proteomes" id="UP000463138"/>
    </source>
</evidence>
<dbReference type="AlphaFoldDB" id="A0A7V7KUG2"/>
<comment type="caution">
    <text evidence="1">The sequence shown here is derived from an EMBL/GenBank/DDBJ whole genome shotgun (WGS) entry which is preliminary data.</text>
</comment>
<accession>A0A7V7KUG2</accession>
<name>A0A7V7KUG2_9GAMM</name>
<dbReference type="InterPro" id="IPR007263">
    <property type="entry name" value="DCC1-like"/>
</dbReference>
<reference evidence="1 2" key="1">
    <citation type="submission" date="2018-07" db="EMBL/GenBank/DDBJ databases">
        <title>Pseudomonas laoshanensis sp. nov., isolated from soil.</title>
        <authorList>
            <person name="Sun J."/>
            <person name="Yu L."/>
            <person name="Wang M."/>
            <person name="Zhang C."/>
        </authorList>
    </citation>
    <scope>NUCLEOTIDE SEQUENCE [LARGE SCALE GENOMIC DNA]</scope>
    <source>
        <strain evidence="1 2">Y22</strain>
    </source>
</reference>
<dbReference type="GO" id="GO:0015035">
    <property type="term" value="F:protein-disulfide reductase activity"/>
    <property type="evidence" value="ECO:0007669"/>
    <property type="project" value="InterPro"/>
</dbReference>
<gene>
    <name evidence="1" type="ORF">DT594_15925</name>
</gene>
<dbReference type="RefSeq" id="WP_149333740.1">
    <property type="nucleotide sequence ID" value="NZ_QOVF01000006.1"/>
</dbReference>
<dbReference type="PANTHER" id="PTHR34290">
    <property type="entry name" value="SI:CH73-390P7.2"/>
    <property type="match status" value="1"/>
</dbReference>
<dbReference type="PANTHER" id="PTHR34290:SF2">
    <property type="entry name" value="OS04G0668800 PROTEIN"/>
    <property type="match status" value="1"/>
</dbReference>
<organism evidence="1 2">
    <name type="scientific">Halopseudomonas laoshanensis</name>
    <dbReference type="NCBI Taxonomy" id="2268758"/>
    <lineage>
        <taxon>Bacteria</taxon>
        <taxon>Pseudomonadati</taxon>
        <taxon>Pseudomonadota</taxon>
        <taxon>Gammaproteobacteria</taxon>
        <taxon>Pseudomonadales</taxon>
        <taxon>Pseudomonadaceae</taxon>
        <taxon>Halopseudomonas</taxon>
    </lineage>
</organism>
<dbReference type="EMBL" id="QOVF01000006">
    <property type="protein sequence ID" value="KAA0692442.1"/>
    <property type="molecule type" value="Genomic_DNA"/>
</dbReference>
<dbReference type="Proteomes" id="UP000463138">
    <property type="component" value="Unassembled WGS sequence"/>
</dbReference>
<dbReference type="Pfam" id="PF04134">
    <property type="entry name" value="DCC1-like"/>
    <property type="match status" value="1"/>
</dbReference>
<evidence type="ECO:0000313" key="1">
    <source>
        <dbReference type="EMBL" id="KAA0692442.1"/>
    </source>
</evidence>
<sequence>MTSQASPSFACWPLTLYYDGQCPLCLREIQLFQRRNRQGRLQLLDISTDSTAPLPGLTREQMLDCLHARFDDGLIVTGIDATYWSYRAVGLGWLVKPLAWRWARPLWQWGYRRFCAMRPLLAKTIPMPAASDCATGQCRPQNGVRPTKSE</sequence>
<dbReference type="OrthoDB" id="5294764at2"/>
<proteinExistence type="predicted"/>